<feature type="compositionally biased region" description="Basic and acidic residues" evidence="1">
    <location>
        <begin position="205"/>
        <end position="233"/>
    </location>
</feature>
<dbReference type="EMBL" id="CAJNOL010000269">
    <property type="protein sequence ID" value="CAF0974410.1"/>
    <property type="molecule type" value="Genomic_DNA"/>
</dbReference>
<feature type="compositionally biased region" description="Polar residues" evidence="1">
    <location>
        <begin position="274"/>
        <end position="283"/>
    </location>
</feature>
<dbReference type="GO" id="GO:0003697">
    <property type="term" value="F:single-stranded DNA binding"/>
    <property type="evidence" value="ECO:0007669"/>
    <property type="project" value="TreeGrafter"/>
</dbReference>
<dbReference type="GO" id="GO:0003690">
    <property type="term" value="F:double-stranded DNA binding"/>
    <property type="evidence" value="ECO:0007669"/>
    <property type="project" value="TreeGrafter"/>
</dbReference>
<dbReference type="InterPro" id="IPR052003">
    <property type="entry name" value="HR_DNA-Binding_Protein"/>
</dbReference>
<dbReference type="GO" id="GO:0036297">
    <property type="term" value="P:interstrand cross-link repair"/>
    <property type="evidence" value="ECO:0007669"/>
    <property type="project" value="TreeGrafter"/>
</dbReference>
<accession>A0A814EVC4</accession>
<dbReference type="AlphaFoldDB" id="A0A814EVC4"/>
<dbReference type="Proteomes" id="UP000663870">
    <property type="component" value="Unassembled WGS sequence"/>
</dbReference>
<evidence type="ECO:0000313" key="3">
    <source>
        <dbReference type="Proteomes" id="UP000663870"/>
    </source>
</evidence>
<evidence type="ECO:0000256" key="1">
    <source>
        <dbReference type="SAM" id="MobiDB-lite"/>
    </source>
</evidence>
<name>A0A814EVC4_9BILA</name>
<dbReference type="PANTHER" id="PTHR15361:SF5">
    <property type="entry name" value="C3H1-TYPE DOMAIN-CONTAINING PROTEIN"/>
    <property type="match status" value="1"/>
</dbReference>
<proteinExistence type="predicted"/>
<feature type="compositionally biased region" description="Basic residues" evidence="1">
    <location>
        <begin position="234"/>
        <end position="244"/>
    </location>
</feature>
<comment type="caution">
    <text evidence="2">The sequence shown here is derived from an EMBL/GenBank/DDBJ whole genome shotgun (WGS) entry which is preliminary data.</text>
</comment>
<organism evidence="2 3">
    <name type="scientific">Rotaria sordida</name>
    <dbReference type="NCBI Taxonomy" id="392033"/>
    <lineage>
        <taxon>Eukaryota</taxon>
        <taxon>Metazoa</taxon>
        <taxon>Spiralia</taxon>
        <taxon>Gnathifera</taxon>
        <taxon>Rotifera</taxon>
        <taxon>Eurotatoria</taxon>
        <taxon>Bdelloidea</taxon>
        <taxon>Philodinida</taxon>
        <taxon>Philodinidae</taxon>
        <taxon>Rotaria</taxon>
    </lineage>
</organism>
<gene>
    <name evidence="2" type="ORF">JXQ802_LOCUS12842</name>
</gene>
<dbReference type="PANTHER" id="PTHR15361">
    <property type="entry name" value="RAD51/NUKS-INTERACTING PROTEIN"/>
    <property type="match status" value="1"/>
</dbReference>
<protein>
    <submittedName>
        <fullName evidence="2">Uncharacterized protein</fullName>
    </submittedName>
</protein>
<evidence type="ECO:0000313" key="2">
    <source>
        <dbReference type="EMBL" id="CAF0974410.1"/>
    </source>
</evidence>
<reference evidence="2" key="1">
    <citation type="submission" date="2021-02" db="EMBL/GenBank/DDBJ databases">
        <authorList>
            <person name="Nowell W R."/>
        </authorList>
    </citation>
    <scope>NUCLEOTIDE SEQUENCE</scope>
</reference>
<sequence length="637" mass="72462">MISNQLTTTKYSNFSLNDTQHFSTNPKIFSINTNIKSNINNISVSTQNDDDDLSQINSNQSTTLISWNLFSRSKSINKQQEKTILNEHNPNLILRKQNLSDQIYQSNSKSDYIDWTNPQLNTSSIETTTTTTTINNQLDAINFLQEYLDHGNSDVLIDLLHEIAQEININQSTYSAINNNHLHLTPIYNSNLQLSNNKEKKNKKEKSIDKEKKDSHENKQKKDDKKKDNDNEAKKKKPKKHKDKTKQIEETTTTTTTTTDSDNAVDSPALINPTRINFNNPKSPSYSPVEINGFQSFSIPVPQSGGSSTNGLITPDPSNVHIPQQSNSKYQYLIDRLMNFFFYKIVAHLSQVQQQLQTNPQNSVVDKTTHLHNMSVQQQLQSLSQMARDGDEILITLSVNALTQKQQINNNNNNNNNQYYQTSVQNNNPYSSSQSYNQMIPPSTRIMMPRNLEIVAKGFARVQNEHPQPPPSNPYLQQQQPPMMHSYNQSPYTFVHPPFVPRYPMPCHSSSGPPQAPIGPPIQPMFAPPNMMISGGFVRPPNYTDFMPGTRNNVDTSHNLSHINNSKCDYLCQSSLNQPDFRGRPSPGIIINPYYSNPSSSMNFSAKKSSKHKTKNQYNQLHNINFENINRTYSSIY</sequence>
<dbReference type="GO" id="GO:0000724">
    <property type="term" value="P:double-strand break repair via homologous recombination"/>
    <property type="evidence" value="ECO:0007669"/>
    <property type="project" value="TreeGrafter"/>
</dbReference>
<keyword evidence="3" id="KW-1185">Reference proteome</keyword>
<feature type="region of interest" description="Disordered" evidence="1">
    <location>
        <begin position="193"/>
        <end position="283"/>
    </location>
</feature>